<organism evidence="2 3">
    <name type="scientific">Phanerochaete sordida</name>
    <dbReference type="NCBI Taxonomy" id="48140"/>
    <lineage>
        <taxon>Eukaryota</taxon>
        <taxon>Fungi</taxon>
        <taxon>Dikarya</taxon>
        <taxon>Basidiomycota</taxon>
        <taxon>Agaricomycotina</taxon>
        <taxon>Agaricomycetes</taxon>
        <taxon>Polyporales</taxon>
        <taxon>Phanerochaetaceae</taxon>
        <taxon>Phanerochaete</taxon>
    </lineage>
</organism>
<feature type="compositionally biased region" description="Basic residues" evidence="1">
    <location>
        <begin position="29"/>
        <end position="38"/>
    </location>
</feature>
<dbReference type="EMBL" id="BPQB01000075">
    <property type="protein sequence ID" value="GJE97658.1"/>
    <property type="molecule type" value="Genomic_DNA"/>
</dbReference>
<gene>
    <name evidence="2" type="ORF">PsYK624_138790</name>
</gene>
<sequence>MPWPSASLSSSDLHLTFPALLQRKLDSRRQKRTRRSSRLRQEWRLAAQEGTKDNNTQREGIYTVPRMTTSFYRTLSNI</sequence>
<feature type="region of interest" description="Disordered" evidence="1">
    <location>
        <begin position="26"/>
        <end position="59"/>
    </location>
</feature>
<protein>
    <submittedName>
        <fullName evidence="2">Uncharacterized protein</fullName>
    </submittedName>
</protein>
<evidence type="ECO:0000313" key="3">
    <source>
        <dbReference type="Proteomes" id="UP000703269"/>
    </source>
</evidence>
<evidence type="ECO:0000313" key="2">
    <source>
        <dbReference type="EMBL" id="GJE97658.1"/>
    </source>
</evidence>
<dbReference type="AlphaFoldDB" id="A0A9P3GMG9"/>
<reference evidence="2 3" key="1">
    <citation type="submission" date="2021-08" db="EMBL/GenBank/DDBJ databases">
        <title>Draft Genome Sequence of Phanerochaete sordida strain YK-624.</title>
        <authorList>
            <person name="Mori T."/>
            <person name="Dohra H."/>
            <person name="Suzuki T."/>
            <person name="Kawagishi H."/>
            <person name="Hirai H."/>
        </authorList>
    </citation>
    <scope>NUCLEOTIDE SEQUENCE [LARGE SCALE GENOMIC DNA]</scope>
    <source>
        <strain evidence="2 3">YK-624</strain>
    </source>
</reference>
<dbReference type="Proteomes" id="UP000703269">
    <property type="component" value="Unassembled WGS sequence"/>
</dbReference>
<keyword evidence="3" id="KW-1185">Reference proteome</keyword>
<comment type="caution">
    <text evidence="2">The sequence shown here is derived from an EMBL/GenBank/DDBJ whole genome shotgun (WGS) entry which is preliminary data.</text>
</comment>
<accession>A0A9P3GMG9</accession>
<name>A0A9P3GMG9_9APHY</name>
<proteinExistence type="predicted"/>
<evidence type="ECO:0000256" key="1">
    <source>
        <dbReference type="SAM" id="MobiDB-lite"/>
    </source>
</evidence>